<reference evidence="1 2" key="1">
    <citation type="submission" date="2019-10" db="EMBL/GenBank/DDBJ databases">
        <title>Actinomadura rubteroloni sp. nov. and Actinomadura macrotermitis sp. nov., isolated from the gut of fungus growing-termite Macrotermes natalensis.</title>
        <authorList>
            <person name="Benndorf R."/>
            <person name="Martin K."/>
            <person name="Kuefner M."/>
            <person name="De Beer W."/>
            <person name="Kaster A.-K."/>
            <person name="Vollmers J."/>
            <person name="Poulsen M."/>
            <person name="Beemelmanns C."/>
        </authorList>
    </citation>
    <scope>NUCLEOTIDE SEQUENCE [LARGE SCALE GENOMIC DNA]</scope>
    <source>
        <strain evidence="1 2">RB68</strain>
    </source>
</reference>
<comment type="caution">
    <text evidence="1">The sequence shown here is derived from an EMBL/GenBank/DDBJ whole genome shotgun (WGS) entry which is preliminary data.</text>
</comment>
<evidence type="ECO:0000313" key="1">
    <source>
        <dbReference type="EMBL" id="MQY08328.1"/>
    </source>
</evidence>
<keyword evidence="2" id="KW-1185">Reference proteome</keyword>
<sequence length="328" mass="36362">MEHDRIGGPAGSRPRTAQVIGGRPWADPVLDQAVSAVHDHRFRLGAHILGGARADPETRSLRVEALAKAAVGRSHGIETLLAEDPGNPDLWLWLGRARVEEAWAIRPDARARAVQATGYTAYTRRMQTAREPLMRAAELRPDDPVPWEAMLWLALGLDLDREDKDALWRQASRRGPALYGAHVARVVSLSPQWGGVPEEMFDFVRLALSTADRRDPRAALLPLAYFEYFVQERSGVIRGASSWFAPGEIRDVAEAARGWFEGPRPHPRTIEAHNLFGAAFHLADARRPARQHLLRTFGRPSGLPWTYLGGDGVGQYLKACRHLNVVAA</sequence>
<evidence type="ECO:0000313" key="2">
    <source>
        <dbReference type="Proteomes" id="UP000487268"/>
    </source>
</evidence>
<gene>
    <name evidence="1" type="ORF">ACRB68_64350</name>
</gene>
<proteinExistence type="predicted"/>
<evidence type="ECO:0008006" key="3">
    <source>
        <dbReference type="Google" id="ProtNLM"/>
    </source>
</evidence>
<accession>A0A7K0C4J0</accession>
<dbReference type="AlphaFoldDB" id="A0A7K0C4J0"/>
<dbReference type="RefSeq" id="WP_235960439.1">
    <property type="nucleotide sequence ID" value="NZ_WEGH01000004.1"/>
</dbReference>
<name>A0A7K0C4J0_9ACTN</name>
<organism evidence="1 2">
    <name type="scientific">Actinomadura macrotermitis</name>
    <dbReference type="NCBI Taxonomy" id="2585200"/>
    <lineage>
        <taxon>Bacteria</taxon>
        <taxon>Bacillati</taxon>
        <taxon>Actinomycetota</taxon>
        <taxon>Actinomycetes</taxon>
        <taxon>Streptosporangiales</taxon>
        <taxon>Thermomonosporaceae</taxon>
        <taxon>Actinomadura</taxon>
    </lineage>
</organism>
<protein>
    <recommendedName>
        <fullName evidence="3">DUF4034 domain-containing protein</fullName>
    </recommendedName>
</protein>
<dbReference type="EMBL" id="WEGH01000004">
    <property type="protein sequence ID" value="MQY08328.1"/>
    <property type="molecule type" value="Genomic_DNA"/>
</dbReference>
<dbReference type="Proteomes" id="UP000487268">
    <property type="component" value="Unassembled WGS sequence"/>
</dbReference>